<dbReference type="Proteomes" id="UP000608522">
    <property type="component" value="Unassembled WGS sequence"/>
</dbReference>
<reference evidence="3" key="1">
    <citation type="submission" date="2023-07" db="EMBL/GenBank/DDBJ databases">
        <title>Whole genome shotgun sequence of Streptomyces spororaveus NBRC 15456.</title>
        <authorList>
            <person name="Komaki H."/>
            <person name="Tamura T."/>
        </authorList>
    </citation>
    <scope>NUCLEOTIDE SEQUENCE [LARGE SCALE GENOMIC DNA]</scope>
    <source>
        <strain evidence="3">NBRC 15456</strain>
    </source>
</reference>
<accession>A0ABQ3T3F1</accession>
<feature type="compositionally biased region" description="Basic residues" evidence="1">
    <location>
        <begin position="75"/>
        <end position="86"/>
    </location>
</feature>
<protein>
    <submittedName>
        <fullName evidence="2">Uncharacterized protein</fullName>
    </submittedName>
</protein>
<comment type="caution">
    <text evidence="2">The sequence shown here is derived from an EMBL/GenBank/DDBJ whole genome shotgun (WGS) entry which is preliminary data.</text>
</comment>
<keyword evidence="3" id="KW-1185">Reference proteome</keyword>
<gene>
    <name evidence="2" type="ORF">Sspor_01110</name>
</gene>
<evidence type="ECO:0000313" key="2">
    <source>
        <dbReference type="EMBL" id="GHI74550.1"/>
    </source>
</evidence>
<dbReference type="EMBL" id="BNED01000002">
    <property type="protein sequence ID" value="GHI74550.1"/>
    <property type="molecule type" value="Genomic_DNA"/>
</dbReference>
<evidence type="ECO:0000256" key="1">
    <source>
        <dbReference type="SAM" id="MobiDB-lite"/>
    </source>
</evidence>
<dbReference type="RefSeq" id="WP_202197175.1">
    <property type="nucleotide sequence ID" value="NZ_BAAATO010000022.1"/>
</dbReference>
<evidence type="ECO:0000313" key="3">
    <source>
        <dbReference type="Proteomes" id="UP000608522"/>
    </source>
</evidence>
<organism evidence="2 3">
    <name type="scientific">Streptomyces spororaveus</name>
    <dbReference type="NCBI Taxonomy" id="284039"/>
    <lineage>
        <taxon>Bacteria</taxon>
        <taxon>Bacillati</taxon>
        <taxon>Actinomycetota</taxon>
        <taxon>Actinomycetes</taxon>
        <taxon>Kitasatosporales</taxon>
        <taxon>Streptomycetaceae</taxon>
        <taxon>Streptomyces</taxon>
    </lineage>
</organism>
<feature type="region of interest" description="Disordered" evidence="1">
    <location>
        <begin position="57"/>
        <end position="86"/>
    </location>
</feature>
<name>A0ABQ3T3F1_9ACTN</name>
<sequence length="86" mass="10053">MKPQTPKTEFWTGILHGSHNSLPAKITATRDDTRPEPYAWRCTCGESRSFPTNDDVFDTAWQHTHPRPLDGLRQRAARQRRTRHTR</sequence>
<proteinExistence type="predicted"/>